<dbReference type="OrthoDB" id="6734325at2759"/>
<evidence type="ECO:0000256" key="3">
    <source>
        <dbReference type="ARBA" id="ARBA00022833"/>
    </source>
</evidence>
<accession>A0A9P0NPG0</accession>
<proteinExistence type="predicted"/>
<dbReference type="InterPro" id="IPR006612">
    <property type="entry name" value="THAP_Znf"/>
</dbReference>
<name>A0A9P0NPG0_ACAOB</name>
<keyword evidence="8" id="KW-1185">Reference proteome</keyword>
<reference evidence="7" key="1">
    <citation type="submission" date="2022-03" db="EMBL/GenBank/DDBJ databases">
        <authorList>
            <person name="Sayadi A."/>
        </authorList>
    </citation>
    <scope>NUCLEOTIDE SEQUENCE</scope>
</reference>
<evidence type="ECO:0000313" key="7">
    <source>
        <dbReference type="EMBL" id="CAH1953609.1"/>
    </source>
</evidence>
<organism evidence="7 8">
    <name type="scientific">Acanthoscelides obtectus</name>
    <name type="common">Bean weevil</name>
    <name type="synonym">Bruchus obtectus</name>
    <dbReference type="NCBI Taxonomy" id="200917"/>
    <lineage>
        <taxon>Eukaryota</taxon>
        <taxon>Metazoa</taxon>
        <taxon>Ecdysozoa</taxon>
        <taxon>Arthropoda</taxon>
        <taxon>Hexapoda</taxon>
        <taxon>Insecta</taxon>
        <taxon>Pterygota</taxon>
        <taxon>Neoptera</taxon>
        <taxon>Endopterygota</taxon>
        <taxon>Coleoptera</taxon>
        <taxon>Polyphaga</taxon>
        <taxon>Cucujiformia</taxon>
        <taxon>Chrysomeloidea</taxon>
        <taxon>Chrysomelidae</taxon>
        <taxon>Bruchinae</taxon>
        <taxon>Bruchini</taxon>
        <taxon>Acanthoscelides</taxon>
    </lineage>
</organism>
<dbReference type="GO" id="GO:0003677">
    <property type="term" value="F:DNA binding"/>
    <property type="evidence" value="ECO:0007669"/>
    <property type="project" value="UniProtKB-KW"/>
</dbReference>
<protein>
    <recommendedName>
        <fullName evidence="6">THAP-type domain-containing protein</fullName>
    </recommendedName>
</protein>
<feature type="compositionally biased region" description="Basic and acidic residues" evidence="5">
    <location>
        <begin position="99"/>
        <end position="110"/>
    </location>
</feature>
<feature type="compositionally biased region" description="Basic and acidic residues" evidence="5">
    <location>
        <begin position="71"/>
        <end position="80"/>
    </location>
</feature>
<evidence type="ECO:0000256" key="2">
    <source>
        <dbReference type="ARBA" id="ARBA00022771"/>
    </source>
</evidence>
<evidence type="ECO:0000256" key="4">
    <source>
        <dbReference type="ARBA" id="ARBA00023125"/>
    </source>
</evidence>
<feature type="region of interest" description="Disordered" evidence="5">
    <location>
        <begin position="61"/>
        <end position="80"/>
    </location>
</feature>
<dbReference type="AlphaFoldDB" id="A0A9P0NPG0"/>
<comment type="caution">
    <text evidence="7">The sequence shown here is derived from an EMBL/GenBank/DDBJ whole genome shotgun (WGS) entry which is preliminary data.</text>
</comment>
<feature type="domain" description="THAP-type" evidence="6">
    <location>
        <begin position="4"/>
        <end position="74"/>
    </location>
</feature>
<feature type="region of interest" description="Disordered" evidence="5">
    <location>
        <begin position="91"/>
        <end position="128"/>
    </location>
</feature>
<dbReference type="EMBL" id="CAKOFQ010006651">
    <property type="protein sequence ID" value="CAH1953609.1"/>
    <property type="molecule type" value="Genomic_DNA"/>
</dbReference>
<dbReference type="Proteomes" id="UP001152888">
    <property type="component" value="Unassembled WGS sequence"/>
</dbReference>
<keyword evidence="3" id="KW-0862">Zinc</keyword>
<evidence type="ECO:0000259" key="6">
    <source>
        <dbReference type="SMART" id="SM00980"/>
    </source>
</evidence>
<keyword evidence="2" id="KW-0863">Zinc-finger</keyword>
<dbReference type="GO" id="GO:0008270">
    <property type="term" value="F:zinc ion binding"/>
    <property type="evidence" value="ECO:0007669"/>
    <property type="project" value="UniProtKB-KW"/>
</dbReference>
<evidence type="ECO:0000256" key="5">
    <source>
        <dbReference type="SAM" id="MobiDB-lite"/>
    </source>
</evidence>
<evidence type="ECO:0000256" key="1">
    <source>
        <dbReference type="ARBA" id="ARBA00022723"/>
    </source>
</evidence>
<sequence>MGRRKCILCEVSSEKLRQPSTEDWCTILNIEINDLPLHAFICANHFHKSDLIDGKRTQLKHSAVPSVEPLRQTDDSSDEENKINLAQEIALSHSNSEQLESRNLPREQIKSPEVATEMDFKHIHRSKR</sequence>
<gene>
    <name evidence="7" type="ORF">ACAOBT_LOCUS133</name>
</gene>
<evidence type="ECO:0000313" key="8">
    <source>
        <dbReference type="Proteomes" id="UP001152888"/>
    </source>
</evidence>
<dbReference type="SMART" id="SM00980">
    <property type="entry name" value="THAP"/>
    <property type="match status" value="1"/>
</dbReference>
<keyword evidence="1" id="KW-0479">Metal-binding</keyword>
<keyword evidence="4" id="KW-0238">DNA-binding</keyword>